<sequence length="162" mass="17828">MPMLFGRELYGEPKKIGTSSLWRNDGHMTGTLDRHGRRLIELEADLGEDRGPTTVLGRNFNVKYELAPDASTLTGPPTLMVAEFAQRTSVRRKGPATLRLTGTVHDPLHELEVLELRDAVYVETGMKATCSPVARMDADAFLPLALGRSDFWPALATARLPA</sequence>
<evidence type="ECO:0000313" key="1">
    <source>
        <dbReference type="EMBL" id="NEK85218.1"/>
    </source>
</evidence>
<dbReference type="InterPro" id="IPR010451">
    <property type="entry name" value="Acetoacetate_decarboxylase"/>
</dbReference>
<organism evidence="1 2">
    <name type="scientific">Blastococcus saxobsidens</name>
    <dbReference type="NCBI Taxonomy" id="138336"/>
    <lineage>
        <taxon>Bacteria</taxon>
        <taxon>Bacillati</taxon>
        <taxon>Actinomycetota</taxon>
        <taxon>Actinomycetes</taxon>
        <taxon>Geodermatophilales</taxon>
        <taxon>Geodermatophilaceae</taxon>
        <taxon>Blastococcus</taxon>
    </lineage>
</organism>
<dbReference type="Gene3D" id="2.40.400.10">
    <property type="entry name" value="Acetoacetate decarboxylase-like"/>
    <property type="match status" value="1"/>
</dbReference>
<evidence type="ECO:0000313" key="2">
    <source>
        <dbReference type="Proteomes" id="UP000479241"/>
    </source>
</evidence>
<gene>
    <name evidence="1" type="ORF">GCU60_05495</name>
</gene>
<dbReference type="GO" id="GO:0016829">
    <property type="term" value="F:lyase activity"/>
    <property type="evidence" value="ECO:0007669"/>
    <property type="project" value="InterPro"/>
</dbReference>
<proteinExistence type="predicted"/>
<dbReference type="Proteomes" id="UP000479241">
    <property type="component" value="Unassembled WGS sequence"/>
</dbReference>
<dbReference type="EMBL" id="JAAGWG010000007">
    <property type="protein sequence ID" value="NEK85218.1"/>
    <property type="molecule type" value="Genomic_DNA"/>
</dbReference>
<comment type="caution">
    <text evidence="1">The sequence shown here is derived from an EMBL/GenBank/DDBJ whole genome shotgun (WGS) entry which is preliminary data.</text>
</comment>
<accession>A0A6L9VZU8</accession>
<dbReference type="SUPFAM" id="SSF160104">
    <property type="entry name" value="Acetoacetate decarboxylase-like"/>
    <property type="match status" value="1"/>
</dbReference>
<dbReference type="InterPro" id="IPR023375">
    <property type="entry name" value="ADC_dom_sf"/>
</dbReference>
<protein>
    <submittedName>
        <fullName evidence="1">Acetoacetate decarboxylase family protein</fullName>
    </submittedName>
</protein>
<dbReference type="Pfam" id="PF06314">
    <property type="entry name" value="ADC"/>
    <property type="match status" value="1"/>
</dbReference>
<dbReference type="AlphaFoldDB" id="A0A6L9VZU8"/>
<reference evidence="1 2" key="1">
    <citation type="submission" date="2019-12" db="EMBL/GenBank/DDBJ databases">
        <title>the WGS of Blastococcus saxobsidens 67B17.</title>
        <authorList>
            <person name="Jiang Z."/>
        </authorList>
    </citation>
    <scope>NUCLEOTIDE SEQUENCE [LARGE SCALE GENOMIC DNA]</scope>
    <source>
        <strain evidence="1 2">67B17</strain>
    </source>
</reference>
<name>A0A6L9VZU8_9ACTN</name>